<evidence type="ECO:0000313" key="10">
    <source>
        <dbReference type="EMBL" id="KAK9796685.1"/>
    </source>
</evidence>
<evidence type="ECO:0000256" key="1">
    <source>
        <dbReference type="ARBA" id="ARBA00008941"/>
    </source>
</evidence>
<organism evidence="10 11">
    <name type="scientific">Symbiochloris irregularis</name>
    <dbReference type="NCBI Taxonomy" id="706552"/>
    <lineage>
        <taxon>Eukaryota</taxon>
        <taxon>Viridiplantae</taxon>
        <taxon>Chlorophyta</taxon>
        <taxon>core chlorophytes</taxon>
        <taxon>Trebouxiophyceae</taxon>
        <taxon>Trebouxiales</taxon>
        <taxon>Trebouxiaceae</taxon>
        <taxon>Symbiochloris</taxon>
    </lineage>
</organism>
<dbReference type="GO" id="GO:0004430">
    <property type="term" value="F:1-phosphatidylinositol 4-kinase activity"/>
    <property type="evidence" value="ECO:0007669"/>
    <property type="project" value="UniProtKB-EC"/>
</dbReference>
<protein>
    <recommendedName>
        <fullName evidence="2">1-phosphatidylinositol 4-kinase</fullName>
        <ecNumber evidence="2">2.7.1.67</ecNumber>
    </recommendedName>
</protein>
<dbReference type="SUPFAM" id="SSF54236">
    <property type="entry name" value="Ubiquitin-like"/>
    <property type="match status" value="1"/>
</dbReference>
<keyword evidence="4" id="KW-0547">Nucleotide-binding</keyword>
<dbReference type="Pfam" id="PF00454">
    <property type="entry name" value="PI3_PI4_kinase"/>
    <property type="match status" value="1"/>
</dbReference>
<sequence length="629" mass="67743">MAGGTDIQSPLRLTERLSALGAARQGQEITLLLQRPGKPAEGGRQVVESVQILKGDSVADVKLKLRSNRQWFSSEHSLAFGDRELLDHEVVGKLTDSSADYLHVYVRLRDVLALKVTGRARTSVEISQRDESTPRSLLTASLAREGSSEGALQVAGAPDTHADTILHLIVRRGTSVGWRSQDDQFELSVPGSATAENVKQRIEATSGVQACSHRLLYNGQVLSSDRPLASYGLGRGSFLDLHPIEMPMSRALPWGSPPLSSPDHGLHEKWQQAREGLATGRTPVLAHAGSGGSYFMSNSHGQNVVVFKPIDEEPCALNNPRSSGGSSSSGSPRTGSLDGYGLKRGVLVGEGAMREVAASLLDHGNFSGVPPTAMVACEGFDLPESPVSGQALADGHKAVKVGSLQAFVTADSDCEETGWSAFPAAEVHKIAILDIRLVNTDRNGSNILAKRCELQSVCTWRLTPIDHGYCLPGSLQDADFEWLSWPQTARPFDSAALSYIAALDADKDLELLNANGVKLRPECERVFKVGTLALQIGASKGCTARQIGTMMTREGTFKSKSAIEKLHMRAVDLALAEEYSMQGQLALSHAIVPRSHFSPMAVGAVADDRYFHHLKQVVAEYFDDVLDQE</sequence>
<dbReference type="Pfam" id="PF00240">
    <property type="entry name" value="ubiquitin"/>
    <property type="match status" value="1"/>
</dbReference>
<keyword evidence="3" id="KW-0808">Transferase</keyword>
<dbReference type="PANTHER" id="PTHR45800:SF4">
    <property type="entry name" value="PHOSPHATIDYLINOSITOL 4-KINASE GAMMA 3"/>
    <property type="match status" value="1"/>
</dbReference>
<dbReference type="InterPro" id="IPR029071">
    <property type="entry name" value="Ubiquitin-like_domsf"/>
</dbReference>
<comment type="similarity">
    <text evidence="1">Belongs to the PI3/PI4-kinase family. Type II PI4K subfamily.</text>
</comment>
<feature type="compositionally biased region" description="Low complexity" evidence="7">
    <location>
        <begin position="322"/>
        <end position="331"/>
    </location>
</feature>
<comment type="caution">
    <text evidence="10">The sequence shown here is derived from an EMBL/GenBank/DDBJ whole genome shotgun (WGS) entry which is preliminary data.</text>
</comment>
<evidence type="ECO:0000256" key="6">
    <source>
        <dbReference type="ARBA" id="ARBA00022840"/>
    </source>
</evidence>
<evidence type="ECO:0000259" key="9">
    <source>
        <dbReference type="PROSITE" id="PS50290"/>
    </source>
</evidence>
<dbReference type="SMART" id="SM00213">
    <property type="entry name" value="UBQ"/>
    <property type="match status" value="1"/>
</dbReference>
<reference evidence="10 11" key="1">
    <citation type="journal article" date="2024" name="Nat. Commun.">
        <title>Phylogenomics reveals the evolutionary origins of lichenization in chlorophyte algae.</title>
        <authorList>
            <person name="Puginier C."/>
            <person name="Libourel C."/>
            <person name="Otte J."/>
            <person name="Skaloud P."/>
            <person name="Haon M."/>
            <person name="Grisel S."/>
            <person name="Petersen M."/>
            <person name="Berrin J.G."/>
            <person name="Delaux P.M."/>
            <person name="Dal Grande F."/>
            <person name="Keller J."/>
        </authorList>
    </citation>
    <scope>NUCLEOTIDE SEQUENCE [LARGE SCALE GENOMIC DNA]</scope>
    <source>
        <strain evidence="10 11">SAG 2036</strain>
    </source>
</reference>
<gene>
    <name evidence="10" type="ORF">WJX73_009691</name>
</gene>
<name>A0AAW1NUU9_9CHLO</name>
<keyword evidence="11" id="KW-1185">Reference proteome</keyword>
<dbReference type="InterPro" id="IPR000626">
    <property type="entry name" value="Ubiquitin-like_dom"/>
</dbReference>
<evidence type="ECO:0000259" key="8">
    <source>
        <dbReference type="PROSITE" id="PS50053"/>
    </source>
</evidence>
<evidence type="ECO:0000256" key="7">
    <source>
        <dbReference type="SAM" id="MobiDB-lite"/>
    </source>
</evidence>
<dbReference type="InterPro" id="IPR000403">
    <property type="entry name" value="PI3/4_kinase_cat_dom"/>
</dbReference>
<dbReference type="InterPro" id="IPR044571">
    <property type="entry name" value="P4KG1-8"/>
</dbReference>
<dbReference type="Proteomes" id="UP001465755">
    <property type="component" value="Unassembled WGS sequence"/>
</dbReference>
<dbReference type="PANTHER" id="PTHR45800">
    <property type="entry name" value="PHOSPHATIDYLINOSITOL 4-KINASE GAMMA"/>
    <property type="match status" value="1"/>
</dbReference>
<evidence type="ECO:0000313" key="11">
    <source>
        <dbReference type="Proteomes" id="UP001465755"/>
    </source>
</evidence>
<dbReference type="EMBL" id="JALJOQ010000114">
    <property type="protein sequence ID" value="KAK9796685.1"/>
    <property type="molecule type" value="Genomic_DNA"/>
</dbReference>
<feature type="domain" description="PI3K/PI4K catalytic" evidence="9">
    <location>
        <begin position="280"/>
        <end position="591"/>
    </location>
</feature>
<evidence type="ECO:0000256" key="2">
    <source>
        <dbReference type="ARBA" id="ARBA00012169"/>
    </source>
</evidence>
<evidence type="ECO:0000256" key="3">
    <source>
        <dbReference type="ARBA" id="ARBA00022679"/>
    </source>
</evidence>
<evidence type="ECO:0000256" key="5">
    <source>
        <dbReference type="ARBA" id="ARBA00022777"/>
    </source>
</evidence>
<dbReference type="AlphaFoldDB" id="A0AAW1NUU9"/>
<dbReference type="Gene3D" id="3.10.20.90">
    <property type="entry name" value="Phosphatidylinositol 3-kinase Catalytic Subunit, Chain A, domain 1"/>
    <property type="match status" value="1"/>
</dbReference>
<dbReference type="EC" id="2.7.1.67" evidence="2"/>
<dbReference type="PROSITE" id="PS50053">
    <property type="entry name" value="UBIQUITIN_2"/>
    <property type="match status" value="1"/>
</dbReference>
<keyword evidence="6" id="KW-0067">ATP-binding</keyword>
<proteinExistence type="inferred from homology"/>
<dbReference type="GO" id="GO:0005524">
    <property type="term" value="F:ATP binding"/>
    <property type="evidence" value="ECO:0007669"/>
    <property type="project" value="UniProtKB-KW"/>
</dbReference>
<dbReference type="PROSITE" id="PS50290">
    <property type="entry name" value="PI3_4_KINASE_3"/>
    <property type="match status" value="1"/>
</dbReference>
<keyword evidence="5" id="KW-0418">Kinase</keyword>
<dbReference type="CDD" id="cd17039">
    <property type="entry name" value="Ubl_ubiquitin_like"/>
    <property type="match status" value="1"/>
</dbReference>
<feature type="region of interest" description="Disordered" evidence="7">
    <location>
        <begin position="315"/>
        <end position="337"/>
    </location>
</feature>
<evidence type="ECO:0000256" key="4">
    <source>
        <dbReference type="ARBA" id="ARBA00022741"/>
    </source>
</evidence>
<accession>A0AAW1NUU9</accession>
<feature type="domain" description="Ubiquitin-like" evidence="8">
    <location>
        <begin position="166"/>
        <end position="241"/>
    </location>
</feature>